<name>A0A9Q0RTI9_BLOTA</name>
<protein>
    <submittedName>
        <fullName evidence="3">Uncharacterized protein</fullName>
    </submittedName>
</protein>
<feature type="transmembrane region" description="Helical" evidence="2">
    <location>
        <begin position="69"/>
        <end position="87"/>
    </location>
</feature>
<evidence type="ECO:0000313" key="3">
    <source>
        <dbReference type="EMBL" id="KAJ6225790.1"/>
    </source>
</evidence>
<keyword evidence="2" id="KW-0472">Membrane</keyword>
<organism evidence="3 4">
    <name type="scientific">Blomia tropicalis</name>
    <name type="common">Mite</name>
    <dbReference type="NCBI Taxonomy" id="40697"/>
    <lineage>
        <taxon>Eukaryota</taxon>
        <taxon>Metazoa</taxon>
        <taxon>Ecdysozoa</taxon>
        <taxon>Arthropoda</taxon>
        <taxon>Chelicerata</taxon>
        <taxon>Arachnida</taxon>
        <taxon>Acari</taxon>
        <taxon>Acariformes</taxon>
        <taxon>Sarcoptiformes</taxon>
        <taxon>Astigmata</taxon>
        <taxon>Glycyphagoidea</taxon>
        <taxon>Echimyopodidae</taxon>
        <taxon>Blomia</taxon>
    </lineage>
</organism>
<evidence type="ECO:0000256" key="1">
    <source>
        <dbReference type="SAM" id="MobiDB-lite"/>
    </source>
</evidence>
<proteinExistence type="predicted"/>
<accession>A0A9Q0RTI9</accession>
<evidence type="ECO:0000256" key="2">
    <source>
        <dbReference type="SAM" id="Phobius"/>
    </source>
</evidence>
<comment type="caution">
    <text evidence="3">The sequence shown here is derived from an EMBL/GenBank/DDBJ whole genome shotgun (WGS) entry which is preliminary data.</text>
</comment>
<dbReference type="Proteomes" id="UP001142055">
    <property type="component" value="Chromosome 1"/>
</dbReference>
<dbReference type="EMBL" id="JAPWDV010000001">
    <property type="protein sequence ID" value="KAJ6225790.1"/>
    <property type="molecule type" value="Genomic_DNA"/>
</dbReference>
<dbReference type="AlphaFoldDB" id="A0A9Q0RTI9"/>
<gene>
    <name evidence="3" type="ORF">RDWZM_004335</name>
</gene>
<feature type="compositionally biased region" description="Basic residues" evidence="1">
    <location>
        <begin position="174"/>
        <end position="204"/>
    </location>
</feature>
<evidence type="ECO:0000313" key="4">
    <source>
        <dbReference type="Proteomes" id="UP001142055"/>
    </source>
</evidence>
<feature type="transmembrane region" description="Helical" evidence="2">
    <location>
        <begin position="6"/>
        <end position="25"/>
    </location>
</feature>
<feature type="transmembrane region" description="Helical" evidence="2">
    <location>
        <begin position="129"/>
        <end position="151"/>
    </location>
</feature>
<keyword evidence="2" id="KW-1133">Transmembrane helix</keyword>
<keyword evidence="2" id="KW-0812">Transmembrane</keyword>
<reference evidence="3" key="1">
    <citation type="submission" date="2022-12" db="EMBL/GenBank/DDBJ databases">
        <title>Genome assemblies of Blomia tropicalis.</title>
        <authorList>
            <person name="Cui Y."/>
        </authorList>
    </citation>
    <scope>NUCLEOTIDE SEQUENCE</scope>
    <source>
        <tissue evidence="3">Adult mites</tissue>
    </source>
</reference>
<sequence length="204" mass="23603">MFPLKPIYYSVMLVMIFVSFTFVSLEDYLENEMDNDDNDDIDDIDDIDTYDMPKKSINLTNFLRKNKKSMGIVAASLIVLGGIGYYIKKRYVTPVPSVEEYFRPRPPPNENIYMDENVDKLIDEHETPLLFWISSGLLILIVLGIGSYIIFGRNNDNNEPQIEDDYEETNVTNRTKRTSGRDKKSRHKRGSGGRGSKKRKKNRS</sequence>
<keyword evidence="4" id="KW-1185">Reference proteome</keyword>
<feature type="region of interest" description="Disordered" evidence="1">
    <location>
        <begin position="159"/>
        <end position="204"/>
    </location>
</feature>